<gene>
    <name evidence="2" type="ORF">TSAR_003416</name>
</gene>
<keyword evidence="1" id="KW-0472">Membrane</keyword>
<keyword evidence="1" id="KW-1133">Transmembrane helix</keyword>
<sequence length="199" mass="22980">MIKDYESENSKYNDGRKSEDAITLQQIDDKCTEIARQRREKYLSTTYISFAAIIPLILIDTVILAYKYCCTIPSCSTCYRRKNLNKTSRATINKAERRIIYLYILECIRIAGASDCYIILLSTENRSECSDLCVSAPRARERRLQGVRVNPLWRMMIGLPRSLSSKYHNCVNRYQDFKNPGTDPRSAFLRSDLLTGGYN</sequence>
<dbReference type="Proteomes" id="UP000215335">
    <property type="component" value="Unassembled WGS sequence"/>
</dbReference>
<accession>A0A232FHR0</accession>
<evidence type="ECO:0000256" key="1">
    <source>
        <dbReference type="SAM" id="Phobius"/>
    </source>
</evidence>
<protein>
    <submittedName>
        <fullName evidence="2">Uncharacterized protein</fullName>
    </submittedName>
</protein>
<name>A0A232FHR0_9HYME</name>
<evidence type="ECO:0000313" key="3">
    <source>
        <dbReference type="Proteomes" id="UP000215335"/>
    </source>
</evidence>
<organism evidence="2 3">
    <name type="scientific">Trichomalopsis sarcophagae</name>
    <dbReference type="NCBI Taxonomy" id="543379"/>
    <lineage>
        <taxon>Eukaryota</taxon>
        <taxon>Metazoa</taxon>
        <taxon>Ecdysozoa</taxon>
        <taxon>Arthropoda</taxon>
        <taxon>Hexapoda</taxon>
        <taxon>Insecta</taxon>
        <taxon>Pterygota</taxon>
        <taxon>Neoptera</taxon>
        <taxon>Endopterygota</taxon>
        <taxon>Hymenoptera</taxon>
        <taxon>Apocrita</taxon>
        <taxon>Proctotrupomorpha</taxon>
        <taxon>Chalcidoidea</taxon>
        <taxon>Pteromalidae</taxon>
        <taxon>Pteromalinae</taxon>
        <taxon>Trichomalopsis</taxon>
    </lineage>
</organism>
<dbReference type="AlphaFoldDB" id="A0A232FHR0"/>
<comment type="caution">
    <text evidence="2">The sequence shown here is derived from an EMBL/GenBank/DDBJ whole genome shotgun (WGS) entry which is preliminary data.</text>
</comment>
<keyword evidence="1" id="KW-0812">Transmembrane</keyword>
<evidence type="ECO:0000313" key="2">
    <source>
        <dbReference type="EMBL" id="OXU30281.1"/>
    </source>
</evidence>
<feature type="transmembrane region" description="Helical" evidence="1">
    <location>
        <begin position="46"/>
        <end position="66"/>
    </location>
</feature>
<dbReference type="EMBL" id="NNAY01000177">
    <property type="protein sequence ID" value="OXU30281.1"/>
    <property type="molecule type" value="Genomic_DNA"/>
</dbReference>
<reference evidence="2 3" key="1">
    <citation type="journal article" date="2017" name="Curr. Biol.">
        <title>The Evolution of Venom by Co-option of Single-Copy Genes.</title>
        <authorList>
            <person name="Martinson E.O."/>
            <person name="Mrinalini"/>
            <person name="Kelkar Y.D."/>
            <person name="Chang C.H."/>
            <person name="Werren J.H."/>
        </authorList>
    </citation>
    <scope>NUCLEOTIDE SEQUENCE [LARGE SCALE GENOMIC DNA]</scope>
    <source>
        <strain evidence="2 3">Alberta</strain>
        <tissue evidence="2">Whole body</tissue>
    </source>
</reference>
<keyword evidence="3" id="KW-1185">Reference proteome</keyword>
<proteinExistence type="predicted"/>